<dbReference type="PANTHER" id="PTHR33647">
    <property type="entry name" value="OS01G0793900 PROTEIN"/>
    <property type="match status" value="1"/>
</dbReference>
<evidence type="ECO:0000313" key="2">
    <source>
        <dbReference type="Proteomes" id="UP000541444"/>
    </source>
</evidence>
<dbReference type="PANTHER" id="PTHR33647:SF5">
    <property type="entry name" value="OS01G0793900 PROTEIN"/>
    <property type="match status" value="1"/>
</dbReference>
<name>A0A7J7NLL5_9MAGN</name>
<protein>
    <submittedName>
        <fullName evidence="1">Uncharacterized protein</fullName>
    </submittedName>
</protein>
<proteinExistence type="predicted"/>
<organism evidence="1 2">
    <name type="scientific">Kingdonia uniflora</name>
    <dbReference type="NCBI Taxonomy" id="39325"/>
    <lineage>
        <taxon>Eukaryota</taxon>
        <taxon>Viridiplantae</taxon>
        <taxon>Streptophyta</taxon>
        <taxon>Embryophyta</taxon>
        <taxon>Tracheophyta</taxon>
        <taxon>Spermatophyta</taxon>
        <taxon>Magnoliopsida</taxon>
        <taxon>Ranunculales</taxon>
        <taxon>Circaeasteraceae</taxon>
        <taxon>Kingdonia</taxon>
    </lineage>
</organism>
<accession>A0A7J7NLL5</accession>
<dbReference type="EMBL" id="JACGCM010000704">
    <property type="protein sequence ID" value="KAF6168075.1"/>
    <property type="molecule type" value="Genomic_DNA"/>
</dbReference>
<sequence length="92" mass="10676">MGSDILKEEPYQYQESKESIFDSFDEEKKDVNDTTTTTEVKIRITRKELEELLGKVDLQKMGVEEILAQLLNASHSHQQAWRPVLQTIPEIN</sequence>
<reference evidence="1 2" key="1">
    <citation type="journal article" date="2020" name="IScience">
        <title>Genome Sequencing of the Endangered Kingdonia uniflora (Circaeasteraceae, Ranunculales) Reveals Potential Mechanisms of Evolutionary Specialization.</title>
        <authorList>
            <person name="Sun Y."/>
            <person name="Deng T."/>
            <person name="Zhang A."/>
            <person name="Moore M.J."/>
            <person name="Landis J.B."/>
            <person name="Lin N."/>
            <person name="Zhang H."/>
            <person name="Zhang X."/>
            <person name="Huang J."/>
            <person name="Zhang X."/>
            <person name="Sun H."/>
            <person name="Wang H."/>
        </authorList>
    </citation>
    <scope>NUCLEOTIDE SEQUENCE [LARGE SCALE GENOMIC DNA]</scope>
    <source>
        <strain evidence="1">TB1705</strain>
        <tissue evidence="1">Leaf</tissue>
    </source>
</reference>
<gene>
    <name evidence="1" type="ORF">GIB67_011460</name>
</gene>
<dbReference type="OrthoDB" id="610799at2759"/>
<comment type="caution">
    <text evidence="1">The sequence shown here is derived from an EMBL/GenBank/DDBJ whole genome shotgun (WGS) entry which is preliminary data.</text>
</comment>
<evidence type="ECO:0000313" key="1">
    <source>
        <dbReference type="EMBL" id="KAF6168075.1"/>
    </source>
</evidence>
<dbReference type="Proteomes" id="UP000541444">
    <property type="component" value="Unassembled WGS sequence"/>
</dbReference>
<keyword evidence="2" id="KW-1185">Reference proteome</keyword>
<dbReference type="AlphaFoldDB" id="A0A7J7NLL5"/>